<dbReference type="GeneTree" id="ENSGT00940000177274"/>
<keyword evidence="3" id="KW-1185">Reference proteome</keyword>
<reference evidence="2" key="3">
    <citation type="submission" date="2025-09" db="UniProtKB">
        <authorList>
            <consortium name="Ensembl"/>
        </authorList>
    </citation>
    <scope>IDENTIFICATION</scope>
</reference>
<dbReference type="Gene3D" id="1.10.533.10">
    <property type="entry name" value="Death Domain, Fas"/>
    <property type="match status" value="1"/>
</dbReference>
<dbReference type="PROSITE" id="PS50824">
    <property type="entry name" value="DAPIN"/>
    <property type="match status" value="1"/>
</dbReference>
<dbReference type="InterPro" id="IPR004020">
    <property type="entry name" value="DAPIN"/>
</dbReference>
<evidence type="ECO:0000313" key="3">
    <source>
        <dbReference type="Proteomes" id="UP000265160"/>
    </source>
</evidence>
<dbReference type="Proteomes" id="UP000265160">
    <property type="component" value="LG9"/>
</dbReference>
<organism evidence="2 3">
    <name type="scientific">Maylandia zebra</name>
    <name type="common">zebra mbuna</name>
    <dbReference type="NCBI Taxonomy" id="106582"/>
    <lineage>
        <taxon>Eukaryota</taxon>
        <taxon>Metazoa</taxon>
        <taxon>Chordata</taxon>
        <taxon>Craniata</taxon>
        <taxon>Vertebrata</taxon>
        <taxon>Euteleostomi</taxon>
        <taxon>Actinopterygii</taxon>
        <taxon>Neopterygii</taxon>
        <taxon>Teleostei</taxon>
        <taxon>Neoteleostei</taxon>
        <taxon>Acanthomorphata</taxon>
        <taxon>Ovalentaria</taxon>
        <taxon>Cichlomorphae</taxon>
        <taxon>Cichliformes</taxon>
        <taxon>Cichlidae</taxon>
        <taxon>African cichlids</taxon>
        <taxon>Pseudocrenilabrinae</taxon>
        <taxon>Haplochromini</taxon>
        <taxon>Maylandia</taxon>
        <taxon>Maylandia zebra complex</taxon>
    </lineage>
</organism>
<sequence>MTEPDLVNILEDITDEEFKTFKWNLKNERFRDIEPIKVNRLSTAERCDAVDLMVQKYDMDGAVQVMESIFKKINRNDLACTSFNLFERLTFR</sequence>
<reference evidence="2 3" key="1">
    <citation type="journal article" date="2014" name="Nature">
        <title>The genomic substrate for adaptive radiation in African cichlid fish.</title>
        <authorList>
            <person name="Brawand D."/>
            <person name="Wagner C.E."/>
            <person name="Li Y.I."/>
            <person name="Malinsky M."/>
            <person name="Keller I."/>
            <person name="Fan S."/>
            <person name="Simakov O."/>
            <person name="Ng A.Y."/>
            <person name="Lim Z.W."/>
            <person name="Bezault E."/>
            <person name="Turner-Maier J."/>
            <person name="Johnson J."/>
            <person name="Alcazar R."/>
            <person name="Noh H.J."/>
            <person name="Russell P."/>
            <person name="Aken B."/>
            <person name="Alfoldi J."/>
            <person name="Amemiya C."/>
            <person name="Azzouzi N."/>
            <person name="Baroiller J.F."/>
            <person name="Barloy-Hubler F."/>
            <person name="Berlin A."/>
            <person name="Bloomquist R."/>
            <person name="Carleton K.L."/>
            <person name="Conte M.A."/>
            <person name="D'Cotta H."/>
            <person name="Eshel O."/>
            <person name="Gaffney L."/>
            <person name="Galibert F."/>
            <person name="Gante H.F."/>
            <person name="Gnerre S."/>
            <person name="Greuter L."/>
            <person name="Guyon R."/>
            <person name="Haddad N.S."/>
            <person name="Haerty W."/>
            <person name="Harris R.M."/>
            <person name="Hofmann H.A."/>
            <person name="Hourlier T."/>
            <person name="Hulata G."/>
            <person name="Jaffe D.B."/>
            <person name="Lara M."/>
            <person name="Lee A.P."/>
            <person name="MacCallum I."/>
            <person name="Mwaiko S."/>
            <person name="Nikaido M."/>
            <person name="Nishihara H."/>
            <person name="Ozouf-Costaz C."/>
            <person name="Penman D.J."/>
            <person name="Przybylski D."/>
            <person name="Rakotomanga M."/>
            <person name="Renn S.C.P."/>
            <person name="Ribeiro F.J."/>
            <person name="Ron M."/>
            <person name="Salzburger W."/>
            <person name="Sanchez-Pulido L."/>
            <person name="Santos M.E."/>
            <person name="Searle S."/>
            <person name="Sharpe T."/>
            <person name="Swofford R."/>
            <person name="Tan F.J."/>
            <person name="Williams L."/>
            <person name="Young S."/>
            <person name="Yin S."/>
            <person name="Okada N."/>
            <person name="Kocher T.D."/>
            <person name="Miska E.A."/>
            <person name="Lander E.S."/>
            <person name="Venkatesh B."/>
            <person name="Fernald R.D."/>
            <person name="Meyer A."/>
            <person name="Ponting C.P."/>
            <person name="Streelman J.T."/>
            <person name="Lindblad-Toh K."/>
            <person name="Seehausen O."/>
            <person name="Di Palma F."/>
        </authorList>
    </citation>
    <scope>NUCLEOTIDE SEQUENCE</scope>
</reference>
<protein>
    <recommendedName>
        <fullName evidence="1">Pyrin domain-containing protein</fullName>
    </recommendedName>
</protein>
<feature type="domain" description="Pyrin" evidence="1">
    <location>
        <begin position="1"/>
        <end position="79"/>
    </location>
</feature>
<accession>A0A3P9CWZ4</accession>
<dbReference type="InterPro" id="IPR011029">
    <property type="entry name" value="DEATH-like_dom_sf"/>
</dbReference>
<dbReference type="Ensembl" id="ENSMZET00005027722.1">
    <property type="protein sequence ID" value="ENSMZEP00005026858.1"/>
    <property type="gene ID" value="ENSMZEG00005020040.1"/>
</dbReference>
<evidence type="ECO:0000313" key="2">
    <source>
        <dbReference type="Ensembl" id="ENSMZEP00005026858.1"/>
    </source>
</evidence>
<proteinExistence type="predicted"/>
<name>A0A3P9CWZ4_9CICH</name>
<dbReference type="SMART" id="SM01289">
    <property type="entry name" value="PYRIN"/>
    <property type="match status" value="1"/>
</dbReference>
<reference evidence="2" key="2">
    <citation type="submission" date="2025-08" db="UniProtKB">
        <authorList>
            <consortium name="Ensembl"/>
        </authorList>
    </citation>
    <scope>IDENTIFICATION</scope>
</reference>
<dbReference type="AlphaFoldDB" id="A0A3P9CWZ4"/>
<evidence type="ECO:0000259" key="1">
    <source>
        <dbReference type="PROSITE" id="PS50824"/>
    </source>
</evidence>
<dbReference type="Pfam" id="PF02758">
    <property type="entry name" value="PYRIN"/>
    <property type="match status" value="1"/>
</dbReference>
<dbReference type="SUPFAM" id="SSF47986">
    <property type="entry name" value="DEATH domain"/>
    <property type="match status" value="1"/>
</dbReference>